<comment type="cofactor">
    <cofactor evidence="3">
        <name>Mn(2+)</name>
        <dbReference type="ChEBI" id="CHEBI:29035"/>
    </cofactor>
    <cofactor evidence="3">
        <name>Co(2+)</name>
        <dbReference type="ChEBI" id="CHEBI:48828"/>
    </cofactor>
    <cofactor evidence="3">
        <name>Cd(2+)</name>
        <dbReference type="ChEBI" id="CHEBI:48775"/>
    </cofactor>
    <text evidence="3">Binds 1 divalent cation per subunit. The enzyme is active with manganese, cobalt or cadmium ions.</text>
</comment>
<keyword evidence="4" id="KW-0057">Aromatic amino acid biosynthesis</keyword>
<feature type="region of interest" description="Disordered" evidence="5">
    <location>
        <begin position="1"/>
        <end position="23"/>
    </location>
</feature>
<keyword evidence="2 4" id="KW-0808">Transferase</keyword>
<dbReference type="EMBL" id="VFPM01000002">
    <property type="protein sequence ID" value="TQM63009.1"/>
    <property type="molecule type" value="Genomic_DNA"/>
</dbReference>
<dbReference type="PANTHER" id="PTHR21337:SF0">
    <property type="entry name" value="PHOSPHO-2-DEHYDRO-3-DEOXYHEPTONATE ALDOLASE"/>
    <property type="match status" value="1"/>
</dbReference>
<comment type="catalytic activity">
    <reaction evidence="4">
        <text>D-erythrose 4-phosphate + phosphoenolpyruvate + H2O = 7-phospho-2-dehydro-3-deoxy-D-arabino-heptonate + phosphate</text>
        <dbReference type="Rhea" id="RHEA:14717"/>
        <dbReference type="ChEBI" id="CHEBI:15377"/>
        <dbReference type="ChEBI" id="CHEBI:16897"/>
        <dbReference type="ChEBI" id="CHEBI:43474"/>
        <dbReference type="ChEBI" id="CHEBI:58394"/>
        <dbReference type="ChEBI" id="CHEBI:58702"/>
        <dbReference type="EC" id="2.5.1.54"/>
    </reaction>
</comment>
<keyword evidence="3" id="KW-0464">Manganese</keyword>
<feature type="binding site" evidence="3">
    <location>
        <position position="177"/>
    </location>
    <ligand>
        <name>phosphoenolpyruvate</name>
        <dbReference type="ChEBI" id="CHEBI:58702"/>
    </ligand>
</feature>
<dbReference type="GO" id="GO:0008652">
    <property type="term" value="P:amino acid biosynthetic process"/>
    <property type="evidence" value="ECO:0007669"/>
    <property type="project" value="UniProtKB-KW"/>
</dbReference>
<comment type="pathway">
    <text evidence="4">Metabolic intermediate biosynthesis; chorismate biosynthesis; chorismate from D-erythrose 4-phosphate and phosphoenolpyruvate: step 1/7.</text>
</comment>
<organism evidence="6 7">
    <name type="scientific">Humibacillus xanthopallidus</name>
    <dbReference type="NCBI Taxonomy" id="412689"/>
    <lineage>
        <taxon>Bacteria</taxon>
        <taxon>Bacillati</taxon>
        <taxon>Actinomycetota</taxon>
        <taxon>Actinomycetes</taxon>
        <taxon>Micrococcales</taxon>
        <taxon>Intrasporangiaceae</taxon>
        <taxon>Humibacillus</taxon>
    </lineage>
</organism>
<dbReference type="Proteomes" id="UP000316747">
    <property type="component" value="Unassembled WGS sequence"/>
</dbReference>
<dbReference type="Pfam" id="PF01474">
    <property type="entry name" value="DAHP_synth_2"/>
    <property type="match status" value="1"/>
</dbReference>
<feature type="binding site" evidence="3">
    <location>
        <position position="356"/>
    </location>
    <ligand>
        <name>phosphoenolpyruvate</name>
        <dbReference type="ChEBI" id="CHEBI:58702"/>
    </ligand>
</feature>
<evidence type="ECO:0000256" key="1">
    <source>
        <dbReference type="ARBA" id="ARBA00008911"/>
    </source>
</evidence>
<dbReference type="EC" id="2.5.1.54" evidence="4"/>
<evidence type="ECO:0000256" key="2">
    <source>
        <dbReference type="ARBA" id="ARBA00022679"/>
    </source>
</evidence>
<feature type="binding site" evidence="3">
    <location>
        <position position="491"/>
    </location>
    <ligand>
        <name>Mn(2+)</name>
        <dbReference type="ChEBI" id="CHEBI:29035"/>
    </ligand>
</feature>
<proteinExistence type="inferred from homology"/>
<evidence type="ECO:0000256" key="4">
    <source>
        <dbReference type="RuleBase" id="RU363071"/>
    </source>
</evidence>
<feature type="binding site" evidence="3">
    <location>
        <position position="461"/>
    </location>
    <ligand>
        <name>Mn(2+)</name>
        <dbReference type="ChEBI" id="CHEBI:29035"/>
    </ligand>
</feature>
<comment type="similarity">
    <text evidence="1 4">Belongs to the class-II DAHP synthase family.</text>
</comment>
<dbReference type="SUPFAM" id="SSF51569">
    <property type="entry name" value="Aldolase"/>
    <property type="match status" value="1"/>
</dbReference>
<dbReference type="GO" id="GO:0009073">
    <property type="term" value="P:aromatic amino acid family biosynthetic process"/>
    <property type="evidence" value="ECO:0007669"/>
    <property type="project" value="UniProtKB-KW"/>
</dbReference>
<sequence length="513" mass="55436">MRPGHVECPPSPGSLPDGIPEGVGDGVHGRVVVSGCGPRPGRAPHGDYAVGVNMSAVTADVGLEPVDGSEALAALTAAATELEATQQPSWPDTAALAEVIETLSTYPPLVFAGECDILTDRMAKAAVGEAFVLQGGDCAETFASATADNIRDRIKTILQMAAVLTYGASVPVIKIGRMAGQYAKPRSSTVETREGVTLPAFRGDMVNDFAFHETARIPDPQRLVRAYHASSATLNLVRAFTTGGFADLRHVHDWNRGFVANAANQRYEKIAKDIDKAMRFMAACGADFDAMRTVEFYAAHEALLLDYERPLTRIDSRSGRLYDTSTHFVWVGERTRQLDGAHIDFVSRISNPIGVKLGPKADIDEVLRLIDKVDPQRTPGRLTFITRMGAGTIRDALPALVDKVTASGATVTWICDPMHGNTFESPSGYKTRDFEDIVEEVRGFFEVHRSLGTIPGGIHVELTGNDVTECLGGAEKIIDSDLEKRYESVCDPRLNHQQSLELAFLVAEMLAQG</sequence>
<feature type="binding site" evidence="3">
    <location>
        <position position="419"/>
    </location>
    <ligand>
        <name>Mn(2+)</name>
        <dbReference type="ChEBI" id="CHEBI:29035"/>
    </ligand>
</feature>
<feature type="binding site" evidence="3">
    <location>
        <position position="387"/>
    </location>
    <ligand>
        <name>phosphoenolpyruvate</name>
        <dbReference type="ChEBI" id="CHEBI:58702"/>
    </ligand>
</feature>
<keyword evidence="3" id="KW-0170">Cobalt</keyword>
<dbReference type="InterPro" id="IPR002480">
    <property type="entry name" value="DAHP_synth_2"/>
</dbReference>
<evidence type="ECO:0000256" key="5">
    <source>
        <dbReference type="SAM" id="MobiDB-lite"/>
    </source>
</evidence>
<dbReference type="GO" id="GO:0009423">
    <property type="term" value="P:chorismate biosynthetic process"/>
    <property type="evidence" value="ECO:0007669"/>
    <property type="project" value="UniProtKB-UniPathway"/>
</dbReference>
<accession>A0A543HXI4</accession>
<evidence type="ECO:0000313" key="6">
    <source>
        <dbReference type="EMBL" id="TQM63009.1"/>
    </source>
</evidence>
<keyword evidence="7" id="KW-1185">Reference proteome</keyword>
<dbReference type="UniPathway" id="UPA00053">
    <property type="reaction ID" value="UER00084"/>
</dbReference>
<dbReference type="Gene3D" id="3.20.20.70">
    <property type="entry name" value="Aldolase class I"/>
    <property type="match status" value="1"/>
</dbReference>
<dbReference type="NCBIfam" id="TIGR01358">
    <property type="entry name" value="DAHP_synth_II"/>
    <property type="match status" value="1"/>
</dbReference>
<keyword evidence="3" id="KW-0104">Cadmium</keyword>
<dbReference type="InterPro" id="IPR013785">
    <property type="entry name" value="Aldolase_TIM"/>
</dbReference>
<name>A0A543HXI4_9MICO</name>
<dbReference type="PANTHER" id="PTHR21337">
    <property type="entry name" value="PHOSPHO-2-DEHYDRO-3-DEOXYHEPTONATE ALDOLASE 1, 2"/>
    <property type="match status" value="1"/>
</dbReference>
<reference evidence="6 7" key="1">
    <citation type="submission" date="2019-06" db="EMBL/GenBank/DDBJ databases">
        <title>Genome sequencing of plant associated microbes to promote plant fitness in Sorghum bicolor and Oryza sativa.</title>
        <authorList>
            <person name="Coleman-Derr D."/>
        </authorList>
    </citation>
    <scope>NUCLEOTIDE SEQUENCE [LARGE SCALE GENOMIC DNA]</scope>
    <source>
        <strain evidence="6 7">KV-663</strain>
    </source>
</reference>
<dbReference type="AlphaFoldDB" id="A0A543HXI4"/>
<evidence type="ECO:0000313" key="7">
    <source>
        <dbReference type="Proteomes" id="UP000316747"/>
    </source>
</evidence>
<gene>
    <name evidence="6" type="ORF">FBY41_3054</name>
</gene>
<evidence type="ECO:0000256" key="3">
    <source>
        <dbReference type="PIRSR" id="PIRSR602480-1"/>
    </source>
</evidence>
<dbReference type="GO" id="GO:0003849">
    <property type="term" value="F:3-deoxy-7-phosphoheptulonate synthase activity"/>
    <property type="evidence" value="ECO:0007669"/>
    <property type="project" value="UniProtKB-EC"/>
</dbReference>
<feature type="binding site" evidence="3">
    <location>
        <position position="138"/>
    </location>
    <ligand>
        <name>Mn(2+)</name>
        <dbReference type="ChEBI" id="CHEBI:29035"/>
    </ligand>
</feature>
<keyword evidence="4" id="KW-0028">Amino-acid biosynthesis</keyword>
<feature type="binding site" evidence="3">
    <location>
        <begin position="333"/>
        <end position="334"/>
    </location>
    <ligand>
        <name>phosphoenolpyruvate</name>
        <dbReference type="ChEBI" id="CHEBI:58702"/>
    </ligand>
</feature>
<comment type="caution">
    <text evidence="6">The sequence shown here is derived from an EMBL/GenBank/DDBJ whole genome shotgun (WGS) entry which is preliminary data.</text>
</comment>
<protein>
    <recommendedName>
        <fullName evidence="4">Phospho-2-dehydro-3-deoxyheptonate aldolase</fullName>
        <ecNumber evidence="4">2.5.1.54</ecNumber>
    </recommendedName>
</protein>